<dbReference type="SUPFAM" id="SSF53335">
    <property type="entry name" value="S-adenosyl-L-methionine-dependent methyltransferases"/>
    <property type="match status" value="1"/>
</dbReference>
<evidence type="ECO:0000313" key="2">
    <source>
        <dbReference type="EMBL" id="OGC42310.1"/>
    </source>
</evidence>
<organism evidence="2 3">
    <name type="scientific">candidate division WOR-3 bacterium RBG_13_43_14</name>
    <dbReference type="NCBI Taxonomy" id="1802590"/>
    <lineage>
        <taxon>Bacteria</taxon>
        <taxon>Bacteria division WOR-3</taxon>
    </lineage>
</organism>
<feature type="domain" description="Methyltransferase type 11" evidence="1">
    <location>
        <begin position="142"/>
        <end position="191"/>
    </location>
</feature>
<proteinExistence type="predicted"/>
<comment type="caution">
    <text evidence="2">The sequence shown here is derived from an EMBL/GenBank/DDBJ whole genome shotgun (WGS) entry which is preliminary data.</text>
</comment>
<protein>
    <recommendedName>
        <fullName evidence="1">Methyltransferase type 11 domain-containing protein</fullName>
    </recommendedName>
</protein>
<dbReference type="Pfam" id="PF08241">
    <property type="entry name" value="Methyltransf_11"/>
    <property type="match status" value="1"/>
</dbReference>
<dbReference type="Proteomes" id="UP000177025">
    <property type="component" value="Unassembled WGS sequence"/>
</dbReference>
<gene>
    <name evidence="2" type="ORF">A2Y85_02625</name>
</gene>
<sequence length="245" mass="28286">MLIEIGNLIKIYMPWYVKLIMKLVLSRLPTQRTIWQILPLMRHSAMLSPEYAYSIFTKHFNMTKNLNSFVCMELGPGESLFNALIAKAFGAKKVLLVDVKNCAIHKMSLYRDMYLFLIGKGHKLTIDLSNFKNLMHSCGAVYLTSGLDSLRQIPDKSIDFVFSNAVLEHIRKQEFILTLEELARILKPEGISTHIVDLRDHLSDGLNSLRFSDLVWESDWFVNSGFYTNRIRFCEMVVLLERAGF</sequence>
<dbReference type="AlphaFoldDB" id="A0A1F4UBU4"/>
<reference evidence="2 3" key="1">
    <citation type="journal article" date="2016" name="Nat. Commun.">
        <title>Thousands of microbial genomes shed light on interconnected biogeochemical processes in an aquifer system.</title>
        <authorList>
            <person name="Anantharaman K."/>
            <person name="Brown C.T."/>
            <person name="Hug L.A."/>
            <person name="Sharon I."/>
            <person name="Castelle C.J."/>
            <person name="Probst A.J."/>
            <person name="Thomas B.C."/>
            <person name="Singh A."/>
            <person name="Wilkins M.J."/>
            <person name="Karaoz U."/>
            <person name="Brodie E.L."/>
            <person name="Williams K.H."/>
            <person name="Hubbard S.S."/>
            <person name="Banfield J.F."/>
        </authorList>
    </citation>
    <scope>NUCLEOTIDE SEQUENCE [LARGE SCALE GENOMIC DNA]</scope>
</reference>
<evidence type="ECO:0000259" key="1">
    <source>
        <dbReference type="Pfam" id="PF08241"/>
    </source>
</evidence>
<dbReference type="EMBL" id="MEUM01000073">
    <property type="protein sequence ID" value="OGC42310.1"/>
    <property type="molecule type" value="Genomic_DNA"/>
</dbReference>
<evidence type="ECO:0000313" key="3">
    <source>
        <dbReference type="Proteomes" id="UP000177025"/>
    </source>
</evidence>
<accession>A0A1F4UBU4</accession>
<dbReference type="InterPro" id="IPR013216">
    <property type="entry name" value="Methyltransf_11"/>
</dbReference>
<dbReference type="Gene3D" id="3.40.50.150">
    <property type="entry name" value="Vaccinia Virus protein VP39"/>
    <property type="match status" value="1"/>
</dbReference>
<name>A0A1F4UBU4_UNCW3</name>
<dbReference type="GO" id="GO:0008757">
    <property type="term" value="F:S-adenosylmethionine-dependent methyltransferase activity"/>
    <property type="evidence" value="ECO:0007669"/>
    <property type="project" value="InterPro"/>
</dbReference>
<feature type="non-terminal residue" evidence="2">
    <location>
        <position position="245"/>
    </location>
</feature>
<dbReference type="InterPro" id="IPR029063">
    <property type="entry name" value="SAM-dependent_MTases_sf"/>
</dbReference>